<dbReference type="Proteomes" id="UP000276741">
    <property type="component" value="Chromosome"/>
</dbReference>
<dbReference type="SUPFAM" id="SSF53850">
    <property type="entry name" value="Periplasmic binding protein-like II"/>
    <property type="match status" value="1"/>
</dbReference>
<dbReference type="KEGG" id="sacd:HS1genome_0735"/>
<name>A0A348B2E4_9CREN</name>
<gene>
    <name evidence="4" type="ORF">GCM10007116_04870</name>
    <name evidence="3" type="ORF">HS1genome_0735</name>
</gene>
<keyword evidence="2" id="KW-0456">Lyase</keyword>
<dbReference type="AlphaFoldDB" id="A0A348B2E4"/>
<dbReference type="Gene3D" id="3.40.190.10">
    <property type="entry name" value="Periplasmic binding protein-like II"/>
    <property type="match status" value="2"/>
</dbReference>
<protein>
    <submittedName>
        <fullName evidence="3">ABC transporter substrate-binding protein</fullName>
    </submittedName>
</protein>
<organism evidence="3 5">
    <name type="scientific">Sulfodiicoccus acidiphilus</name>
    <dbReference type="NCBI Taxonomy" id="1670455"/>
    <lineage>
        <taxon>Archaea</taxon>
        <taxon>Thermoproteota</taxon>
        <taxon>Thermoprotei</taxon>
        <taxon>Sulfolobales</taxon>
        <taxon>Sulfolobaceae</taxon>
        <taxon>Sulfodiicoccus</taxon>
    </lineage>
</organism>
<dbReference type="Proteomes" id="UP000616143">
    <property type="component" value="Unassembled WGS sequence"/>
</dbReference>
<dbReference type="GO" id="GO:0016829">
    <property type="term" value="F:lyase activity"/>
    <property type="evidence" value="ECO:0007669"/>
    <property type="project" value="UniProtKB-KW"/>
</dbReference>
<reference evidence="4" key="4">
    <citation type="submission" date="2020-09" db="EMBL/GenBank/DDBJ databases">
        <authorList>
            <person name="Sun Q."/>
            <person name="Ohkuma M."/>
        </authorList>
    </citation>
    <scope>NUCLEOTIDE SEQUENCE</scope>
    <source>
        <strain evidence="4">JCM 31740</strain>
    </source>
</reference>
<dbReference type="OrthoDB" id="56581at2157"/>
<sequence>MTTIKVGALADSGDLYPFIPLMEGYVRPEGVKLEFSVISTVQDVNEAVLKKEVDVSVPSAALYPYVQQDYYILTSAVASAVDGITGMPLLSWRPMDLKEASRARLIVHGPHTTAFTLYKLLVGKYGKLIIVPRVLEEVKALGEVGDILVAVHETKMMYALRKLGKQVYKVTSMWDMWKEISGGLPMPMGTVVVNKDLGEDVVRRFKEAYDRSKRWAENNLEKIIPIDVKIMTEAQGVPLEEEVVKATISADITEYNVSRDKVEEGLKFFYRITENRGVLPKVRELNLL</sequence>
<evidence type="ECO:0000256" key="1">
    <source>
        <dbReference type="ARBA" id="ARBA00022428"/>
    </source>
</evidence>
<evidence type="ECO:0000256" key="2">
    <source>
        <dbReference type="ARBA" id="ARBA00023239"/>
    </source>
</evidence>
<dbReference type="InterPro" id="IPR003773">
    <property type="entry name" value="Menaquinone_biosynth"/>
</dbReference>
<dbReference type="RefSeq" id="WP_126449676.1">
    <property type="nucleotide sequence ID" value="NZ_AP018553.1"/>
</dbReference>
<dbReference type="InterPro" id="IPR030869">
    <property type="entry name" value="MqnD"/>
</dbReference>
<accession>A0A348B2E4</accession>
<dbReference type="Pfam" id="PF02621">
    <property type="entry name" value="VitK2_biosynth"/>
    <property type="match status" value="1"/>
</dbReference>
<reference evidence="4" key="1">
    <citation type="journal article" date="2014" name="Int. J. Syst. Evol. Microbiol.">
        <title>Complete genome sequence of Corynebacterium casei LMG S-19264T (=DSM 44701T), isolated from a smear-ripened cheese.</title>
        <authorList>
            <consortium name="US DOE Joint Genome Institute (JGI-PGF)"/>
            <person name="Walter F."/>
            <person name="Albersmeier A."/>
            <person name="Kalinowski J."/>
            <person name="Ruckert C."/>
        </authorList>
    </citation>
    <scope>NUCLEOTIDE SEQUENCE</scope>
    <source>
        <strain evidence="4">JCM 31740</strain>
    </source>
</reference>
<keyword evidence="1" id="KW-0474">Menaquinone biosynthesis</keyword>
<dbReference type="PANTHER" id="PTHR37167:SF1">
    <property type="entry name" value="1,4-DIHYDROXY-6-NAPHTOATE SYNTHASE"/>
    <property type="match status" value="1"/>
</dbReference>
<evidence type="ECO:0000313" key="5">
    <source>
        <dbReference type="Proteomes" id="UP000276741"/>
    </source>
</evidence>
<proteinExistence type="predicted"/>
<reference evidence="5" key="2">
    <citation type="submission" date="2018-04" db="EMBL/GenBank/DDBJ databases">
        <title>Complete genome sequence of Sulfodiicoccus acidiphilus strain HS-1.</title>
        <authorList>
            <person name="Sakai H.D."/>
            <person name="Kurosawa N."/>
        </authorList>
    </citation>
    <scope>NUCLEOTIDE SEQUENCE [LARGE SCALE GENOMIC DNA]</scope>
    <source>
        <strain evidence="5">HS-1</strain>
    </source>
</reference>
<dbReference type="EMBL" id="AP018553">
    <property type="protein sequence ID" value="BBD72346.1"/>
    <property type="molecule type" value="Genomic_DNA"/>
</dbReference>
<reference evidence="3" key="3">
    <citation type="journal article" date="2019" name="BMC Res. Notes">
        <title>Complete genome sequence of the Sulfodiicoccus acidiphilus strain HS-1T, the first crenarchaeon that lacks polB3, isolated from an acidic hot spring in Ohwaku-dani, Hakone, Japan.</title>
        <authorList>
            <person name="Sakai H.D."/>
            <person name="Kurosawa N."/>
        </authorList>
    </citation>
    <scope>NUCLEOTIDE SEQUENCE</scope>
    <source>
        <strain evidence="3">HS-1</strain>
    </source>
</reference>
<dbReference type="GO" id="GO:0009234">
    <property type="term" value="P:menaquinone biosynthetic process"/>
    <property type="evidence" value="ECO:0007669"/>
    <property type="project" value="UniProtKB-KW"/>
</dbReference>
<dbReference type="EMBL" id="BMQS01000004">
    <property type="protein sequence ID" value="GGT90127.1"/>
    <property type="molecule type" value="Genomic_DNA"/>
</dbReference>
<keyword evidence="5" id="KW-1185">Reference proteome</keyword>
<dbReference type="GeneID" id="38666239"/>
<evidence type="ECO:0000313" key="4">
    <source>
        <dbReference type="EMBL" id="GGT90127.1"/>
    </source>
</evidence>
<evidence type="ECO:0000313" key="3">
    <source>
        <dbReference type="EMBL" id="BBD72346.1"/>
    </source>
</evidence>
<dbReference type="PANTHER" id="PTHR37167">
    <property type="entry name" value="1,4-DIHYDROXY-6-NAPHTOATE SYNTHASE"/>
    <property type="match status" value="1"/>
</dbReference>